<dbReference type="Gene3D" id="2.60.120.430">
    <property type="entry name" value="Galactose-binding lectin"/>
    <property type="match status" value="1"/>
</dbReference>
<reference evidence="5" key="2">
    <citation type="submission" date="2007-04" db="EMBL/GenBank/DDBJ databases">
        <title>Draft genome sequence of Bacteroides ovatus (ATCC 8483).</title>
        <authorList>
            <person name="Sudarsanam P."/>
            <person name="Ley R."/>
            <person name="Guruge J."/>
            <person name="Turnbaugh P.J."/>
            <person name="Mahowald M."/>
            <person name="Liep D."/>
            <person name="Gordon J."/>
        </authorList>
    </citation>
    <scope>NUCLEOTIDE SEQUENCE [LARGE SCALE GENOMIC DNA]</scope>
    <source>
        <strain evidence="5">ATCC 8483 / DSM 1896 / JCM 5824 / BCRC 10623 / CCUG 4943 / NCTC 11153</strain>
    </source>
</reference>
<name>A0AAN3D740_BACO1</name>
<evidence type="ECO:0000313" key="4">
    <source>
        <dbReference type="EMBL" id="EDO09125.1"/>
    </source>
</evidence>
<proteinExistence type="inferred from homology"/>
<dbReference type="GO" id="GO:0016788">
    <property type="term" value="F:hydrolase activity, acting on ester bonds"/>
    <property type="evidence" value="ECO:0007669"/>
    <property type="project" value="UniProtKB-ARBA"/>
</dbReference>
<dbReference type="EMBL" id="AAXF02000054">
    <property type="protein sequence ID" value="EDO09125.1"/>
    <property type="molecule type" value="Genomic_DNA"/>
</dbReference>
<dbReference type="Pfam" id="PF13472">
    <property type="entry name" value="Lipase_GDSL_2"/>
    <property type="match status" value="1"/>
</dbReference>
<dbReference type="CDD" id="cd01821">
    <property type="entry name" value="Rhamnogalacturan_acetylesterase_like"/>
    <property type="match status" value="1"/>
</dbReference>
<dbReference type="InterPro" id="IPR008979">
    <property type="entry name" value="Galactose-bd-like_sf"/>
</dbReference>
<dbReference type="SUPFAM" id="SSF52266">
    <property type="entry name" value="SGNH hydrolase"/>
    <property type="match status" value="1"/>
</dbReference>
<dbReference type="InterPro" id="IPR013830">
    <property type="entry name" value="SGNH_hydro"/>
</dbReference>
<keyword evidence="2" id="KW-0378">Hydrolase</keyword>
<feature type="domain" description="SGNH hydrolase-type esterase" evidence="3">
    <location>
        <begin position="183"/>
        <end position="336"/>
    </location>
</feature>
<dbReference type="PROSITE" id="PS51257">
    <property type="entry name" value="PROKAR_LIPOPROTEIN"/>
    <property type="match status" value="1"/>
</dbReference>
<dbReference type="InterPro" id="IPR037459">
    <property type="entry name" value="RhgT-like"/>
</dbReference>
<comment type="similarity">
    <text evidence="1">Belongs to the 'GDSL' lipolytic enzyme family.</text>
</comment>
<comment type="caution">
    <text evidence="4">The sequence shown here is derived from an EMBL/GenBank/DDBJ whole genome shotgun (WGS) entry which is preliminary data.</text>
</comment>
<dbReference type="SUPFAM" id="SSF49785">
    <property type="entry name" value="Galactose-binding domain-like"/>
    <property type="match status" value="1"/>
</dbReference>
<dbReference type="AlphaFoldDB" id="A0AAN3D740"/>
<evidence type="ECO:0000256" key="1">
    <source>
        <dbReference type="ARBA" id="ARBA00008668"/>
    </source>
</evidence>
<reference evidence="4 5" key="1">
    <citation type="submission" date="2007-03" db="EMBL/GenBank/DDBJ databases">
        <authorList>
            <person name="Fulton L."/>
            <person name="Clifton S."/>
            <person name="Fulton B."/>
            <person name="Xu J."/>
            <person name="Minx P."/>
            <person name="Pepin K.H."/>
            <person name="Johnson M."/>
            <person name="Thiruvilangam P."/>
            <person name="Bhonagiri V."/>
            <person name="Nash W.E."/>
            <person name="Mardis E.R."/>
            <person name="Wilson R.K."/>
        </authorList>
    </citation>
    <scope>NUCLEOTIDE SEQUENCE [LARGE SCALE GENOMIC DNA]</scope>
    <source>
        <strain evidence="5">ATCC 8483 / DSM 1896 / JCM 5824 / BCRC 10623 / CCUG 4943 / NCTC 11153</strain>
    </source>
</reference>
<protein>
    <recommendedName>
        <fullName evidence="3">SGNH hydrolase-type esterase domain-containing protein</fullName>
    </recommendedName>
</protein>
<gene>
    <name evidence="4" type="ORF">BACOVA_04983</name>
</gene>
<dbReference type="InterPro" id="IPR036514">
    <property type="entry name" value="SGNH_hydro_sf"/>
</dbReference>
<accession>A0AAN3D740</accession>
<dbReference type="Proteomes" id="UP000005475">
    <property type="component" value="Unassembled WGS sequence"/>
</dbReference>
<organism evidence="4 5">
    <name type="scientific">Bacteroides ovatus (strain ATCC 8483 / DSM 1896 / JCM 5824 / BCRC 10623 / CCUG 4943 / NCTC 11153)</name>
    <dbReference type="NCBI Taxonomy" id="411476"/>
    <lineage>
        <taxon>Bacteria</taxon>
        <taxon>Pseudomonadati</taxon>
        <taxon>Bacteroidota</taxon>
        <taxon>Bacteroidia</taxon>
        <taxon>Bacteroidales</taxon>
        <taxon>Bacteroidaceae</taxon>
        <taxon>Bacteroides</taxon>
    </lineage>
</organism>
<sequence length="428" mass="49006">MMMKRILFLISLLLVTGCLLVRAQVYKFDFTSDKKVKEGYTKVTPETLFNDEQGYGYDLQPAWDGKSNQPFFFSVNVPDGNYKVTVTLGSKDSAGNTTVRAESRRLFIENLPTKKGEMITESFTVNKRNMKISEREKVKIKAREKNKLNWDEKLTIEFNGDAPRITSLVIERADKVPTIFLCGNSTVVDYDNEPWAAWGQMFPRWFTDQVAIANYAESGESANTFIGAGRLKKALTQMKKGDYLFMEFGHNDQKQKGPGKGAFYSFMYNLKIYIDEARSRGAYPVLVTPTQRRRFDKNGKIVNTHLDYPDAIRWLAAKENVPLIDLNEISRTLYEAMGEDGSKHAFVHYPANTYPGQTKELKDNSHSNTFGAYELAKCIIEGMKKADLDAVKFLRKDYKGFNPDHPDRFEDFKWNLCPFTEIEKPDGN</sequence>
<dbReference type="Gene3D" id="3.40.50.1110">
    <property type="entry name" value="SGNH hydrolase"/>
    <property type="match status" value="1"/>
</dbReference>
<evidence type="ECO:0000313" key="5">
    <source>
        <dbReference type="Proteomes" id="UP000005475"/>
    </source>
</evidence>
<dbReference type="PANTHER" id="PTHR43695">
    <property type="entry name" value="PUTATIVE (AFU_ORTHOLOGUE AFUA_2G17250)-RELATED"/>
    <property type="match status" value="1"/>
</dbReference>
<dbReference type="PANTHER" id="PTHR43695:SF1">
    <property type="entry name" value="RHAMNOGALACTURONAN ACETYLESTERASE"/>
    <property type="match status" value="1"/>
</dbReference>
<evidence type="ECO:0000259" key="3">
    <source>
        <dbReference type="Pfam" id="PF13472"/>
    </source>
</evidence>
<evidence type="ECO:0000256" key="2">
    <source>
        <dbReference type="ARBA" id="ARBA00022801"/>
    </source>
</evidence>